<evidence type="ECO:0000313" key="5">
    <source>
        <dbReference type="EMBL" id="KAK1263973.1"/>
    </source>
</evidence>
<dbReference type="PANTHER" id="PTHR48047:SF45">
    <property type="entry name" value="SCOPOLETIN GLUCOSYLTRANSFERASE-LIKE"/>
    <property type="match status" value="1"/>
</dbReference>
<dbReference type="SUPFAM" id="SSF53756">
    <property type="entry name" value="UDP-Glycosyltransferase/glycogen phosphorylase"/>
    <property type="match status" value="1"/>
</dbReference>
<dbReference type="Pfam" id="PF00201">
    <property type="entry name" value="UDPGT"/>
    <property type="match status" value="1"/>
</dbReference>
<dbReference type="FunFam" id="3.40.50.2000:FF:000056">
    <property type="entry name" value="Glycosyltransferase"/>
    <property type="match status" value="1"/>
</dbReference>
<keyword evidence="2 4" id="KW-0328">Glycosyltransferase</keyword>
<reference evidence="5" key="1">
    <citation type="journal article" date="2023" name="Nat. Commun.">
        <title>Diploid and tetraploid genomes of Acorus and the evolution of monocots.</title>
        <authorList>
            <person name="Ma L."/>
            <person name="Liu K.W."/>
            <person name="Li Z."/>
            <person name="Hsiao Y.Y."/>
            <person name="Qi Y."/>
            <person name="Fu T."/>
            <person name="Tang G.D."/>
            <person name="Zhang D."/>
            <person name="Sun W.H."/>
            <person name="Liu D.K."/>
            <person name="Li Y."/>
            <person name="Chen G.Z."/>
            <person name="Liu X.D."/>
            <person name="Liao X.Y."/>
            <person name="Jiang Y.T."/>
            <person name="Yu X."/>
            <person name="Hao Y."/>
            <person name="Huang J."/>
            <person name="Zhao X.W."/>
            <person name="Ke S."/>
            <person name="Chen Y.Y."/>
            <person name="Wu W.L."/>
            <person name="Hsu J.L."/>
            <person name="Lin Y.F."/>
            <person name="Huang M.D."/>
            <person name="Li C.Y."/>
            <person name="Huang L."/>
            <person name="Wang Z.W."/>
            <person name="Zhao X."/>
            <person name="Zhong W.Y."/>
            <person name="Peng D.H."/>
            <person name="Ahmad S."/>
            <person name="Lan S."/>
            <person name="Zhang J.S."/>
            <person name="Tsai W.C."/>
            <person name="Van de Peer Y."/>
            <person name="Liu Z.J."/>
        </authorList>
    </citation>
    <scope>NUCLEOTIDE SEQUENCE</scope>
    <source>
        <strain evidence="5">SCP</strain>
    </source>
</reference>
<evidence type="ECO:0000256" key="1">
    <source>
        <dbReference type="ARBA" id="ARBA00009995"/>
    </source>
</evidence>
<dbReference type="InterPro" id="IPR002213">
    <property type="entry name" value="UDP_glucos_trans"/>
</dbReference>
<comment type="caution">
    <text evidence="5">The sequence shown here is derived from an EMBL/GenBank/DDBJ whole genome shotgun (WGS) entry which is preliminary data.</text>
</comment>
<keyword evidence="3 4" id="KW-0808">Transferase</keyword>
<accession>A0AAV9AIK7</accession>
<keyword evidence="6" id="KW-1185">Reference proteome</keyword>
<comment type="similarity">
    <text evidence="1 4">Belongs to the UDP-glycosyltransferase family.</text>
</comment>
<evidence type="ECO:0000256" key="4">
    <source>
        <dbReference type="RuleBase" id="RU003718"/>
    </source>
</evidence>
<dbReference type="EMBL" id="JAUJYN010000009">
    <property type="protein sequence ID" value="KAK1263973.1"/>
    <property type="molecule type" value="Genomic_DNA"/>
</dbReference>
<dbReference type="Gene3D" id="3.40.50.2000">
    <property type="entry name" value="Glycogen Phosphorylase B"/>
    <property type="match status" value="2"/>
</dbReference>
<gene>
    <name evidence="5" type="ORF">QJS04_geneDACA009226</name>
</gene>
<evidence type="ECO:0000313" key="6">
    <source>
        <dbReference type="Proteomes" id="UP001179952"/>
    </source>
</evidence>
<proteinExistence type="inferred from homology"/>
<dbReference type="CDD" id="cd03784">
    <property type="entry name" value="GT1_Gtf-like"/>
    <property type="match status" value="1"/>
</dbReference>
<sequence length="335" mass="36745">MFLPFGAECARARNVPSLVFHGTSFFALCVSESIGFTIECARARDDDDNRPFIVPGLPDSIVLRPSQVPGASAAPLMKRLRESDALSYGAVFNSFYELEPAYAEHYRTRLAHRAWHVGPLCLFRADECDELLLSWLDSKEPGSVVYACFGSMSRFSRTQLEEITSGLVASGRHFMWAVRDGEVEEEMLAGHDKGVVARGWVAQMAILRHPAIGGFVTHCGWNSVIEGLCAGVPLVTWPLFAEQFFNERMVVDVLRVGVAVGATKWGIEEEEVVAGEALRGAVERVMSEGGEAEGMRGRAREIGEAARRAVREGGSSHADLGRLMDELVEVNLKRG</sequence>
<dbReference type="Proteomes" id="UP001179952">
    <property type="component" value="Unassembled WGS sequence"/>
</dbReference>
<dbReference type="PROSITE" id="PS00375">
    <property type="entry name" value="UDPGT"/>
    <property type="match status" value="1"/>
</dbReference>
<dbReference type="AlphaFoldDB" id="A0AAV9AIK7"/>
<organism evidence="5 6">
    <name type="scientific">Acorus gramineus</name>
    <name type="common">Dwarf sweet flag</name>
    <dbReference type="NCBI Taxonomy" id="55184"/>
    <lineage>
        <taxon>Eukaryota</taxon>
        <taxon>Viridiplantae</taxon>
        <taxon>Streptophyta</taxon>
        <taxon>Embryophyta</taxon>
        <taxon>Tracheophyta</taxon>
        <taxon>Spermatophyta</taxon>
        <taxon>Magnoliopsida</taxon>
        <taxon>Liliopsida</taxon>
        <taxon>Acoraceae</taxon>
        <taxon>Acorus</taxon>
    </lineage>
</organism>
<dbReference type="InterPro" id="IPR035595">
    <property type="entry name" value="UDP_glycos_trans_CS"/>
</dbReference>
<dbReference type="PANTHER" id="PTHR48047">
    <property type="entry name" value="GLYCOSYLTRANSFERASE"/>
    <property type="match status" value="1"/>
</dbReference>
<name>A0AAV9AIK7_ACOGR</name>
<protein>
    <submittedName>
        <fullName evidence="5">UDP-glycosyltransferase 73B5</fullName>
    </submittedName>
</protein>
<reference evidence="5" key="2">
    <citation type="submission" date="2023-06" db="EMBL/GenBank/DDBJ databases">
        <authorList>
            <person name="Ma L."/>
            <person name="Liu K.-W."/>
            <person name="Li Z."/>
            <person name="Hsiao Y.-Y."/>
            <person name="Qi Y."/>
            <person name="Fu T."/>
            <person name="Tang G."/>
            <person name="Zhang D."/>
            <person name="Sun W.-H."/>
            <person name="Liu D.-K."/>
            <person name="Li Y."/>
            <person name="Chen G.-Z."/>
            <person name="Liu X.-D."/>
            <person name="Liao X.-Y."/>
            <person name="Jiang Y.-T."/>
            <person name="Yu X."/>
            <person name="Hao Y."/>
            <person name="Huang J."/>
            <person name="Zhao X.-W."/>
            <person name="Ke S."/>
            <person name="Chen Y.-Y."/>
            <person name="Wu W.-L."/>
            <person name="Hsu J.-L."/>
            <person name="Lin Y.-F."/>
            <person name="Huang M.-D."/>
            <person name="Li C.-Y."/>
            <person name="Huang L."/>
            <person name="Wang Z.-W."/>
            <person name="Zhao X."/>
            <person name="Zhong W.-Y."/>
            <person name="Peng D.-H."/>
            <person name="Ahmad S."/>
            <person name="Lan S."/>
            <person name="Zhang J.-S."/>
            <person name="Tsai W.-C."/>
            <person name="Van De Peer Y."/>
            <person name="Liu Z.-J."/>
        </authorList>
    </citation>
    <scope>NUCLEOTIDE SEQUENCE</scope>
    <source>
        <strain evidence="5">SCP</strain>
        <tissue evidence="5">Leaves</tissue>
    </source>
</reference>
<evidence type="ECO:0000256" key="2">
    <source>
        <dbReference type="ARBA" id="ARBA00022676"/>
    </source>
</evidence>
<evidence type="ECO:0000256" key="3">
    <source>
        <dbReference type="ARBA" id="ARBA00022679"/>
    </source>
</evidence>
<dbReference type="GO" id="GO:0035251">
    <property type="term" value="F:UDP-glucosyltransferase activity"/>
    <property type="evidence" value="ECO:0007669"/>
    <property type="project" value="TreeGrafter"/>
</dbReference>